<feature type="domain" description="N-acetyltransferase" evidence="3">
    <location>
        <begin position="1"/>
        <end position="158"/>
    </location>
</feature>
<dbReference type="EMBL" id="CP106738">
    <property type="protein sequence ID" value="UXX84078.1"/>
    <property type="molecule type" value="Genomic_DNA"/>
</dbReference>
<dbReference type="InterPro" id="IPR000182">
    <property type="entry name" value="GNAT_dom"/>
</dbReference>
<dbReference type="Gene3D" id="3.40.630.30">
    <property type="match status" value="1"/>
</dbReference>
<gene>
    <name evidence="4" type="ORF">N7U68_05335</name>
</gene>
<protein>
    <submittedName>
        <fullName evidence="4">GNAT family N-acetyltransferase</fullName>
    </submittedName>
</protein>
<dbReference type="InterPro" id="IPR016181">
    <property type="entry name" value="Acyl_CoA_acyltransferase"/>
</dbReference>
<dbReference type="SUPFAM" id="SSF55729">
    <property type="entry name" value="Acyl-CoA N-acyltransferases (Nat)"/>
    <property type="match status" value="1"/>
</dbReference>
<keyword evidence="2" id="KW-0012">Acyltransferase</keyword>
<evidence type="ECO:0000259" key="3">
    <source>
        <dbReference type="PROSITE" id="PS51186"/>
    </source>
</evidence>
<dbReference type="PROSITE" id="PS51186">
    <property type="entry name" value="GNAT"/>
    <property type="match status" value="1"/>
</dbReference>
<keyword evidence="1" id="KW-0808">Transferase</keyword>
<dbReference type="RefSeq" id="WP_263048479.1">
    <property type="nucleotide sequence ID" value="NZ_CP106738.1"/>
</dbReference>
<proteinExistence type="predicted"/>
<name>A0ABY6DFU6_9RHOB</name>
<reference evidence="4" key="1">
    <citation type="submission" date="2022-10" db="EMBL/GenBank/DDBJ databases">
        <title>Roseovarius pelagicus sp. nov., isolated from Arctic seawater.</title>
        <authorList>
            <person name="Hong Y.W."/>
            <person name="Hwang C.Y."/>
        </authorList>
    </citation>
    <scope>NUCLEOTIDE SEQUENCE</scope>
    <source>
        <strain evidence="4">HL-MP18</strain>
    </source>
</reference>
<dbReference type="Proteomes" id="UP001064087">
    <property type="component" value="Chromosome"/>
</dbReference>
<dbReference type="PANTHER" id="PTHR43072">
    <property type="entry name" value="N-ACETYLTRANSFERASE"/>
    <property type="match status" value="1"/>
</dbReference>
<evidence type="ECO:0000313" key="5">
    <source>
        <dbReference type="Proteomes" id="UP001064087"/>
    </source>
</evidence>
<evidence type="ECO:0000256" key="2">
    <source>
        <dbReference type="ARBA" id="ARBA00023315"/>
    </source>
</evidence>
<keyword evidence="5" id="KW-1185">Reference proteome</keyword>
<sequence>MIIRPAEARDIAQIIDIWNPVIRDTAATFTTEEKTPAGLATTMADRETAGHAFLVATDAAQVLGFATCFPFRGGPGYVRTLEHSVILAPQARGQGCGRALVFALQDAALGAGARHLIAGVSGENLGAVEFHKAIGFRQVGVLPGVGYKFGRWMDLILLQKTLVDLPDNPHETG</sequence>
<dbReference type="CDD" id="cd04301">
    <property type="entry name" value="NAT_SF"/>
    <property type="match status" value="1"/>
</dbReference>
<accession>A0ABY6DFU6</accession>
<evidence type="ECO:0000256" key="1">
    <source>
        <dbReference type="ARBA" id="ARBA00022679"/>
    </source>
</evidence>
<dbReference type="PANTHER" id="PTHR43072:SF23">
    <property type="entry name" value="UPF0039 PROTEIN C11D3.02C"/>
    <property type="match status" value="1"/>
</dbReference>
<organism evidence="4 5">
    <name type="scientific">Roseovarius pelagicus</name>
    <dbReference type="NCBI Taxonomy" id="2980108"/>
    <lineage>
        <taxon>Bacteria</taxon>
        <taxon>Pseudomonadati</taxon>
        <taxon>Pseudomonadota</taxon>
        <taxon>Alphaproteobacteria</taxon>
        <taxon>Rhodobacterales</taxon>
        <taxon>Roseobacteraceae</taxon>
        <taxon>Roseovarius</taxon>
    </lineage>
</organism>
<evidence type="ECO:0000313" key="4">
    <source>
        <dbReference type="EMBL" id="UXX84078.1"/>
    </source>
</evidence>
<dbReference type="Pfam" id="PF00583">
    <property type="entry name" value="Acetyltransf_1"/>
    <property type="match status" value="1"/>
</dbReference>